<evidence type="ECO:0000259" key="1">
    <source>
        <dbReference type="Pfam" id="PF02383"/>
    </source>
</evidence>
<dbReference type="PROSITE" id="PS51257">
    <property type="entry name" value="PROKAR_LIPOPROTEIN"/>
    <property type="match status" value="1"/>
</dbReference>
<organism evidence="2 3">
    <name type="scientific">Xenoophorus captivus</name>
    <dbReference type="NCBI Taxonomy" id="1517983"/>
    <lineage>
        <taxon>Eukaryota</taxon>
        <taxon>Metazoa</taxon>
        <taxon>Chordata</taxon>
        <taxon>Craniata</taxon>
        <taxon>Vertebrata</taxon>
        <taxon>Euteleostomi</taxon>
        <taxon>Actinopterygii</taxon>
        <taxon>Neopterygii</taxon>
        <taxon>Teleostei</taxon>
        <taxon>Neoteleostei</taxon>
        <taxon>Acanthomorphata</taxon>
        <taxon>Ovalentaria</taxon>
        <taxon>Atherinomorphae</taxon>
        <taxon>Cyprinodontiformes</taxon>
        <taxon>Goodeidae</taxon>
        <taxon>Xenoophorus</taxon>
    </lineage>
</organism>
<dbReference type="InterPro" id="IPR002013">
    <property type="entry name" value="SAC_dom"/>
</dbReference>
<proteinExistence type="predicted"/>
<protein>
    <submittedName>
        <fullName evidence="2">Synaptojanin-1</fullName>
    </submittedName>
</protein>
<evidence type="ECO:0000313" key="3">
    <source>
        <dbReference type="Proteomes" id="UP001434883"/>
    </source>
</evidence>
<reference evidence="2 3" key="1">
    <citation type="submission" date="2021-06" db="EMBL/GenBank/DDBJ databases">
        <authorList>
            <person name="Palmer J.M."/>
        </authorList>
    </citation>
    <scope>NUCLEOTIDE SEQUENCE [LARGE SCALE GENOMIC DNA]</scope>
    <source>
        <strain evidence="2 3">XC_2019</strain>
        <tissue evidence="2">Muscle</tissue>
    </source>
</reference>
<dbReference type="Proteomes" id="UP001434883">
    <property type="component" value="Unassembled WGS sequence"/>
</dbReference>
<keyword evidence="3" id="KW-1185">Reference proteome</keyword>
<feature type="domain" description="SAC" evidence="1">
    <location>
        <begin position="15"/>
        <end position="98"/>
    </location>
</feature>
<dbReference type="Pfam" id="PF02383">
    <property type="entry name" value="Syja_N"/>
    <property type="match status" value="1"/>
</dbReference>
<dbReference type="EMBL" id="JAHRIN010075671">
    <property type="protein sequence ID" value="MEQ2217129.1"/>
    <property type="molecule type" value="Genomic_DNA"/>
</dbReference>
<evidence type="ECO:0000313" key="2">
    <source>
        <dbReference type="EMBL" id="MEQ2217129.1"/>
    </source>
</evidence>
<accession>A0ABV0S974</accession>
<gene>
    <name evidence="2" type="primary">SYNJ1_1</name>
    <name evidence="2" type="ORF">XENOCAPTIV_022592</name>
</gene>
<name>A0ABV0S974_9TELE</name>
<comment type="caution">
    <text evidence="2">The sequence shown here is derived from an EMBL/GenBank/DDBJ whole genome shotgun (WGS) entry which is preliminary data.</text>
</comment>
<sequence>MKAGYPASGDSMLHSLVVVTGCSSVGKVQDSEVFRVTQTDFISLTNDPADEDRIAEVRKVLNSGHFYFAWSATGVSMDLSLNAHRRILEDTTDNRFFW</sequence>